<sequence length="89" mass="10234">MLVLDATEYDKLDYPAISYYATLTDSSIFSDYETFIEKIYKAGFFSRTNLATYNSIADKWKGYNGMHISSFTPKMILDILGRARPPLKQ</sequence>
<organism evidence="1 2">
    <name type="scientific">Parabacteroides distasonis</name>
    <dbReference type="NCBI Taxonomy" id="823"/>
    <lineage>
        <taxon>Bacteria</taxon>
        <taxon>Pseudomonadati</taxon>
        <taxon>Bacteroidota</taxon>
        <taxon>Bacteroidia</taxon>
        <taxon>Bacteroidales</taxon>
        <taxon>Tannerellaceae</taxon>
        <taxon>Parabacteroides</taxon>
    </lineage>
</organism>
<comment type="caution">
    <text evidence="1">The sequence shown here is derived from an EMBL/GenBank/DDBJ whole genome shotgun (WGS) entry which is preliminary data.</text>
</comment>
<evidence type="ECO:0000313" key="1">
    <source>
        <dbReference type="EMBL" id="RLT73472.1"/>
    </source>
</evidence>
<gene>
    <name evidence="1" type="ORF">D7V78_10295</name>
</gene>
<evidence type="ECO:0000313" key="2">
    <source>
        <dbReference type="Proteomes" id="UP000278164"/>
    </source>
</evidence>
<dbReference type="AlphaFoldDB" id="A0A3L7ZRC2"/>
<proteinExistence type="predicted"/>
<dbReference type="EMBL" id="RAYI01000017">
    <property type="protein sequence ID" value="RLT73472.1"/>
    <property type="molecule type" value="Genomic_DNA"/>
</dbReference>
<reference evidence="1 2" key="1">
    <citation type="submission" date="2018-09" db="EMBL/GenBank/DDBJ databases">
        <title>Murine metabolic-syndrome-specific gut microbial biobank.</title>
        <authorList>
            <person name="Liu C."/>
        </authorList>
    </citation>
    <scope>NUCLEOTIDE SEQUENCE [LARGE SCALE GENOMIC DNA]</scope>
    <source>
        <strain evidence="1 2">8-P5</strain>
    </source>
</reference>
<name>A0A3L7ZRC2_PARDI</name>
<dbReference type="Proteomes" id="UP000278164">
    <property type="component" value="Unassembled WGS sequence"/>
</dbReference>
<accession>A0A3L7ZRC2</accession>
<protein>
    <submittedName>
        <fullName evidence="1">Uncharacterized protein</fullName>
    </submittedName>
</protein>